<keyword evidence="4" id="KW-1185">Reference proteome</keyword>
<feature type="region of interest" description="Disordered" evidence="2">
    <location>
        <begin position="254"/>
        <end position="441"/>
    </location>
</feature>
<evidence type="ECO:0000313" key="4">
    <source>
        <dbReference type="Proteomes" id="UP000221165"/>
    </source>
</evidence>
<feature type="region of interest" description="Disordered" evidence="2">
    <location>
        <begin position="96"/>
        <end position="137"/>
    </location>
</feature>
<sequence>MRDTQGVAGRPAAPTAGPTSKLEYIKKYHTERLGSYPPREQGRKRRKRQRHAGGEDGLRLSHAFDEIDVRLPGRPSDQTTTAFEAARLGVLSAATAERPYQCSSSSPVEGISDPEDERDPGVVVVGPDGQNVDLSELQSTRVRAILRDQEDRQDKSERMSEPFGGSCTLEVRQRGAVVRGDVAREERRQKEGFAAMDIPAEASSRTGPREAGVSRVSTEAGLRLPGPCEYVARTTVQSGSRFSERTLVGLSRVSRSASRMAQVENFGQRTATQPLSGCQRPDCVREARNSPEHRASGASTADRDLSPCRRQPRPGAKELGRLDSASARNCASSVRARSPPPVLSSTPPGARPTEKTEGGSSDGEPGTDFSPVRRGLQRSSGKQLPSSEPLKLIRNCREEEGGQSAATQDKRGATWPQECKRTDRDPDLERTAPAKNETNKLSGQVVYRDRRGRIIEEVEWLELQNKGRTRAKERGAAPELEWGRGLVQKEAREKKAQEEEKIALQPLAQYDIDADYDKKLQKTRRWEDPLKQMPGDRLVHAAAQAGDYGKNPNTNGPVCPFDAPRNRFGVLPGYRWDGVVRGNGYEDRRLKAINRKKMEEHLAHLNNVADM</sequence>
<dbReference type="Proteomes" id="UP000221165">
    <property type="component" value="Unassembled WGS sequence"/>
</dbReference>
<evidence type="ECO:0000313" key="3">
    <source>
        <dbReference type="EMBL" id="PHJ16112.1"/>
    </source>
</evidence>
<dbReference type="EMBL" id="MIGC01006629">
    <property type="protein sequence ID" value="PHJ16112.1"/>
    <property type="molecule type" value="Genomic_DNA"/>
</dbReference>
<reference evidence="3 4" key="1">
    <citation type="journal article" date="2017" name="Int. J. Parasitol.">
        <title>The genome of the protozoan parasite Cystoisospora suis and a reverse vaccinology approach to identify vaccine candidates.</title>
        <authorList>
            <person name="Palmieri N."/>
            <person name="Shrestha A."/>
            <person name="Ruttkowski B."/>
            <person name="Beck T."/>
            <person name="Vogl C."/>
            <person name="Tomley F."/>
            <person name="Blake D.P."/>
            <person name="Joachim A."/>
        </authorList>
    </citation>
    <scope>NUCLEOTIDE SEQUENCE [LARGE SCALE GENOMIC DNA]</scope>
    <source>
        <strain evidence="3 4">Wien I</strain>
    </source>
</reference>
<comment type="similarity">
    <text evidence="1">Belongs to the CWC26 family.</text>
</comment>
<feature type="compositionally biased region" description="Polar residues" evidence="2">
    <location>
        <begin position="254"/>
        <end position="276"/>
    </location>
</feature>
<feature type="compositionally biased region" description="Basic and acidic residues" evidence="2">
    <location>
        <begin position="148"/>
        <end position="160"/>
    </location>
</feature>
<feature type="region of interest" description="Disordered" evidence="2">
    <location>
        <begin position="1"/>
        <end position="80"/>
    </location>
</feature>
<dbReference type="GO" id="GO:0000398">
    <property type="term" value="P:mRNA splicing, via spliceosome"/>
    <property type="evidence" value="ECO:0007669"/>
    <property type="project" value="TreeGrafter"/>
</dbReference>
<dbReference type="InterPro" id="IPR018609">
    <property type="entry name" value="Bud13"/>
</dbReference>
<dbReference type="AlphaFoldDB" id="A0A2C6KHX3"/>
<feature type="compositionally biased region" description="Basic and acidic residues" evidence="2">
    <location>
        <begin position="52"/>
        <end position="71"/>
    </location>
</feature>
<dbReference type="GeneID" id="94433392"/>
<feature type="compositionally biased region" description="Basic residues" evidence="2">
    <location>
        <begin position="42"/>
        <end position="51"/>
    </location>
</feature>
<evidence type="ECO:0000256" key="1">
    <source>
        <dbReference type="ARBA" id="ARBA00011069"/>
    </source>
</evidence>
<feature type="compositionally biased region" description="Polar residues" evidence="2">
    <location>
        <begin position="377"/>
        <end position="386"/>
    </location>
</feature>
<organism evidence="3 4">
    <name type="scientific">Cystoisospora suis</name>
    <dbReference type="NCBI Taxonomy" id="483139"/>
    <lineage>
        <taxon>Eukaryota</taxon>
        <taxon>Sar</taxon>
        <taxon>Alveolata</taxon>
        <taxon>Apicomplexa</taxon>
        <taxon>Conoidasida</taxon>
        <taxon>Coccidia</taxon>
        <taxon>Eucoccidiorida</taxon>
        <taxon>Eimeriorina</taxon>
        <taxon>Sarcocystidae</taxon>
        <taxon>Cystoisospora</taxon>
    </lineage>
</organism>
<feature type="compositionally biased region" description="Basic and acidic residues" evidence="2">
    <location>
        <begin position="282"/>
        <end position="307"/>
    </location>
</feature>
<feature type="compositionally biased region" description="Low complexity" evidence="2">
    <location>
        <begin position="8"/>
        <end position="19"/>
    </location>
</feature>
<comment type="caution">
    <text evidence="3">The sequence shown here is derived from an EMBL/GenBank/DDBJ whole genome shotgun (WGS) entry which is preliminary data.</text>
</comment>
<evidence type="ECO:0000256" key="2">
    <source>
        <dbReference type="SAM" id="MobiDB-lite"/>
    </source>
</evidence>
<dbReference type="GO" id="GO:0003723">
    <property type="term" value="F:RNA binding"/>
    <property type="evidence" value="ECO:0007669"/>
    <property type="project" value="TreeGrafter"/>
</dbReference>
<dbReference type="GO" id="GO:0005684">
    <property type="term" value="C:U2-type spliceosomal complex"/>
    <property type="evidence" value="ECO:0007669"/>
    <property type="project" value="TreeGrafter"/>
</dbReference>
<proteinExistence type="inferred from homology"/>
<dbReference type="RefSeq" id="XP_067917843.1">
    <property type="nucleotide sequence ID" value="XM_068070181.1"/>
</dbReference>
<feature type="compositionally biased region" description="Basic and acidic residues" evidence="2">
    <location>
        <begin position="408"/>
        <end position="432"/>
    </location>
</feature>
<dbReference type="OrthoDB" id="6022at2759"/>
<name>A0A2C6KHX3_9APIC</name>
<dbReference type="GO" id="GO:0070274">
    <property type="term" value="C:RES complex"/>
    <property type="evidence" value="ECO:0007669"/>
    <property type="project" value="TreeGrafter"/>
</dbReference>
<dbReference type="Pfam" id="PF09736">
    <property type="entry name" value="Bud13"/>
    <property type="match status" value="1"/>
</dbReference>
<dbReference type="VEuPathDB" id="ToxoDB:CSUI_010075"/>
<feature type="region of interest" description="Disordered" evidence="2">
    <location>
        <begin position="188"/>
        <end position="218"/>
    </location>
</feature>
<accession>A0A2C6KHX3</accession>
<dbReference type="PANTHER" id="PTHR31809">
    <property type="entry name" value="BUD13 HOMOLOG"/>
    <property type="match status" value="1"/>
</dbReference>
<gene>
    <name evidence="3" type="ORF">CSUI_010075</name>
</gene>
<dbReference type="InterPro" id="IPR051112">
    <property type="entry name" value="CWC26_splicing_factor"/>
</dbReference>
<protein>
    <submittedName>
        <fullName evidence="3">Pre-mrna-splicing factor related protein</fullName>
    </submittedName>
</protein>
<dbReference type="PANTHER" id="PTHR31809:SF0">
    <property type="entry name" value="BUD13 HOMOLOG"/>
    <property type="match status" value="1"/>
</dbReference>
<feature type="region of interest" description="Disordered" evidence="2">
    <location>
        <begin position="148"/>
        <end position="167"/>
    </location>
</feature>
<feature type="compositionally biased region" description="Basic and acidic residues" evidence="2">
    <location>
        <begin position="23"/>
        <end position="32"/>
    </location>
</feature>